<dbReference type="Pfam" id="PF00440">
    <property type="entry name" value="TetR_N"/>
    <property type="match status" value="1"/>
</dbReference>
<dbReference type="InterPro" id="IPR003012">
    <property type="entry name" value="Tet_transcr_reg_TetR"/>
</dbReference>
<keyword evidence="7" id="KW-1185">Reference proteome</keyword>
<dbReference type="Gene3D" id="1.10.10.60">
    <property type="entry name" value="Homeodomain-like"/>
    <property type="match status" value="1"/>
</dbReference>
<dbReference type="EMBL" id="BA000035">
    <property type="protein sequence ID" value="BAC18819.1"/>
    <property type="molecule type" value="Genomic_DNA"/>
</dbReference>
<evidence type="ECO:0000256" key="4">
    <source>
        <dbReference type="PROSITE-ProRule" id="PRU00335"/>
    </source>
</evidence>
<dbReference type="SUPFAM" id="SSF48498">
    <property type="entry name" value="Tetracyclin repressor-like, C-terminal domain"/>
    <property type="match status" value="1"/>
</dbReference>
<dbReference type="GO" id="GO:0045892">
    <property type="term" value="P:negative regulation of DNA-templated transcription"/>
    <property type="evidence" value="ECO:0007669"/>
    <property type="project" value="InterPro"/>
</dbReference>
<keyword evidence="3" id="KW-0804">Transcription</keyword>
<dbReference type="eggNOG" id="COG1309">
    <property type="taxonomic scope" value="Bacteria"/>
</dbReference>
<dbReference type="GO" id="GO:0003700">
    <property type="term" value="F:DNA-binding transcription factor activity"/>
    <property type="evidence" value="ECO:0007669"/>
    <property type="project" value="TreeGrafter"/>
</dbReference>
<dbReference type="GO" id="GO:0000976">
    <property type="term" value="F:transcription cis-regulatory region binding"/>
    <property type="evidence" value="ECO:0007669"/>
    <property type="project" value="TreeGrafter"/>
</dbReference>
<evidence type="ECO:0000313" key="6">
    <source>
        <dbReference type="EMBL" id="BAC18819.1"/>
    </source>
</evidence>
<dbReference type="STRING" id="196164.gene:10742437"/>
<dbReference type="InterPro" id="IPR023772">
    <property type="entry name" value="DNA-bd_HTH_TetR-type_CS"/>
</dbReference>
<evidence type="ECO:0000256" key="1">
    <source>
        <dbReference type="ARBA" id="ARBA00023015"/>
    </source>
</evidence>
<organism evidence="6 7">
    <name type="scientific">Corynebacterium efficiens (strain DSM 44549 / YS-314 / AJ 12310 / JCM 11189 / NBRC 100395)</name>
    <dbReference type="NCBI Taxonomy" id="196164"/>
    <lineage>
        <taxon>Bacteria</taxon>
        <taxon>Bacillati</taxon>
        <taxon>Actinomycetota</taxon>
        <taxon>Actinomycetes</taxon>
        <taxon>Mycobacteriales</taxon>
        <taxon>Corynebacteriaceae</taxon>
        <taxon>Corynebacterium</taxon>
    </lineage>
</organism>
<dbReference type="PANTHER" id="PTHR30055">
    <property type="entry name" value="HTH-TYPE TRANSCRIPTIONAL REGULATOR RUTR"/>
    <property type="match status" value="1"/>
</dbReference>
<dbReference type="PROSITE" id="PS50977">
    <property type="entry name" value="HTH_TETR_2"/>
    <property type="match status" value="1"/>
</dbReference>
<evidence type="ECO:0000256" key="2">
    <source>
        <dbReference type="ARBA" id="ARBA00023125"/>
    </source>
</evidence>
<evidence type="ECO:0000313" key="7">
    <source>
        <dbReference type="Proteomes" id="UP000001409"/>
    </source>
</evidence>
<evidence type="ECO:0000256" key="3">
    <source>
        <dbReference type="ARBA" id="ARBA00023163"/>
    </source>
</evidence>
<dbReference type="InterPro" id="IPR050109">
    <property type="entry name" value="HTH-type_TetR-like_transc_reg"/>
</dbReference>
<dbReference type="InterPro" id="IPR036271">
    <property type="entry name" value="Tet_transcr_reg_TetR-rel_C_sf"/>
</dbReference>
<dbReference type="PROSITE" id="PS01081">
    <property type="entry name" value="HTH_TETR_1"/>
    <property type="match status" value="1"/>
</dbReference>
<dbReference type="Gene3D" id="1.10.357.10">
    <property type="entry name" value="Tetracycline Repressor, domain 2"/>
    <property type="match status" value="1"/>
</dbReference>
<dbReference type="SUPFAM" id="SSF46689">
    <property type="entry name" value="Homeodomain-like"/>
    <property type="match status" value="1"/>
</dbReference>
<evidence type="ECO:0000259" key="5">
    <source>
        <dbReference type="PROSITE" id="PS50977"/>
    </source>
</evidence>
<dbReference type="PRINTS" id="PR00455">
    <property type="entry name" value="HTHTETR"/>
</dbReference>
<dbReference type="HOGENOM" id="CLU_965453_0_0_11"/>
<keyword evidence="1" id="KW-0805">Transcription regulation</keyword>
<dbReference type="PRINTS" id="PR00400">
    <property type="entry name" value="TETREPRESSOR"/>
</dbReference>
<accession>Q8FNY4</accession>
<proteinExistence type="predicted"/>
<dbReference type="AlphaFoldDB" id="Q8FNY4"/>
<dbReference type="InterPro" id="IPR001647">
    <property type="entry name" value="HTH_TetR"/>
</dbReference>
<dbReference type="InterPro" id="IPR009057">
    <property type="entry name" value="Homeodomain-like_sf"/>
</dbReference>
<dbReference type="PANTHER" id="PTHR30055:SF234">
    <property type="entry name" value="HTH-TYPE TRANSCRIPTIONAL REGULATOR BETI"/>
    <property type="match status" value="1"/>
</dbReference>
<sequence>MSSPDMSSSVTFVVVVVEDEVCLVVDDAVVSSSSLPQAASTSGATMMAATAAFFAEIRMDKFFSCNSSTRTRPSGETRVGSAHPIKPEGVGAVLTAVIMLAIVQLNRGTIIDAALSILNSYGLADMTMRRVAKQLDVAPGALYWHFKNKQELIGATARRILEPLLIQRDEEDVEKRDAVTTCAQLRELMINHRDGAEVVSAALSDATLHDELEALIAVTLPTQEGVGAFTLLHFVIGAVLAEQTQRQLRELTGDDTPTPAGEDPAFEERFLTGIRIIITGLDALGRIR</sequence>
<reference evidence="6 7" key="1">
    <citation type="journal article" date="2003" name="Genome Res.">
        <title>Comparative complete genome sequence analysis of the amino acid replacements responsible for the thermostability of Corynebacterium efficiens.</title>
        <authorList>
            <person name="Nishio Y."/>
            <person name="Nakamura Y."/>
            <person name="Kawarabayasi Y."/>
            <person name="Usuda Y."/>
            <person name="Kimura E."/>
            <person name="Sugimoto S."/>
            <person name="Matsui K."/>
            <person name="Yamagishi A."/>
            <person name="Kikuchi H."/>
            <person name="Ikeo K."/>
            <person name="Gojobori T."/>
        </authorList>
    </citation>
    <scope>NUCLEOTIDE SEQUENCE [LARGE SCALE GENOMIC DNA]</scope>
    <source>
        <strain evidence="7">DSM 44549 / YS-314 / AJ 12310 / JCM 11189 / NBRC 100395</strain>
    </source>
</reference>
<name>Q8FNY4_COREF</name>
<dbReference type="GO" id="GO:0046677">
    <property type="term" value="P:response to antibiotic"/>
    <property type="evidence" value="ECO:0007669"/>
    <property type="project" value="InterPro"/>
</dbReference>
<keyword evidence="2 4" id="KW-0238">DNA-binding</keyword>
<dbReference type="KEGG" id="cef:CE2009"/>
<dbReference type="Proteomes" id="UP000001409">
    <property type="component" value="Chromosome"/>
</dbReference>
<feature type="DNA-binding region" description="H-T-H motif" evidence="4">
    <location>
        <begin position="127"/>
        <end position="146"/>
    </location>
</feature>
<feature type="domain" description="HTH tetR-type" evidence="5">
    <location>
        <begin position="104"/>
        <end position="164"/>
    </location>
</feature>
<protein>
    <submittedName>
        <fullName evidence="6">Putative regulatory protein</fullName>
    </submittedName>
</protein>